<dbReference type="InterPro" id="IPR038765">
    <property type="entry name" value="Papain-like_cys_pep_sf"/>
</dbReference>
<dbReference type="EMBL" id="LQOS01000040">
    <property type="protein sequence ID" value="ORV38659.1"/>
    <property type="molecule type" value="Genomic_DNA"/>
</dbReference>
<organism evidence="4 5">
    <name type="scientific">Mycolicibacterium doricum</name>
    <dbReference type="NCBI Taxonomy" id="126673"/>
    <lineage>
        <taxon>Bacteria</taxon>
        <taxon>Bacillati</taxon>
        <taxon>Actinomycetota</taxon>
        <taxon>Actinomycetes</taxon>
        <taxon>Mycobacteriales</taxon>
        <taxon>Mycobacteriaceae</taxon>
        <taxon>Mycolicibacterium</taxon>
    </lineage>
</organism>
<dbReference type="OrthoDB" id="4697328at2"/>
<dbReference type="PANTHER" id="PTHR33490">
    <property type="entry name" value="BLR5614 PROTEIN-RELATED"/>
    <property type="match status" value="1"/>
</dbReference>
<dbReference type="Pfam" id="PF01841">
    <property type="entry name" value="Transglut_core"/>
    <property type="match status" value="1"/>
</dbReference>
<keyword evidence="5" id="KW-1185">Reference proteome</keyword>
<gene>
    <name evidence="4" type="ORF">AWC01_13950</name>
    <name evidence="3" type="ORF">MDOR_11270</name>
</gene>
<reference evidence="3" key="3">
    <citation type="submission" date="2020-02" db="EMBL/GenBank/DDBJ databases">
        <authorList>
            <person name="Matsumoto Y."/>
            <person name="Motooka D."/>
            <person name="Nakamura S."/>
        </authorList>
    </citation>
    <scope>NUCLEOTIDE SEQUENCE</scope>
    <source>
        <strain evidence="3">JCM 12405</strain>
    </source>
</reference>
<accession>A0A1X1T2Y1</accession>
<name>A0A1X1T2Y1_9MYCO</name>
<dbReference type="Proteomes" id="UP000467201">
    <property type="component" value="Chromosome"/>
</dbReference>
<feature type="domain" description="Transglutaminase-like" evidence="2">
    <location>
        <begin position="37"/>
        <end position="137"/>
    </location>
</feature>
<dbReference type="PANTHER" id="PTHR33490:SF3">
    <property type="entry name" value="CONSERVED INTEGRAL MEMBRANE PROTEIN"/>
    <property type="match status" value="1"/>
</dbReference>
<proteinExistence type="predicted"/>
<protein>
    <recommendedName>
        <fullName evidence="2">Transglutaminase-like domain-containing protein</fullName>
    </recommendedName>
</protein>
<dbReference type="STRING" id="126673.AWC01_13950"/>
<dbReference type="Proteomes" id="UP000193564">
    <property type="component" value="Unassembled WGS sequence"/>
</dbReference>
<dbReference type="Gene3D" id="3.10.620.30">
    <property type="match status" value="1"/>
</dbReference>
<reference evidence="4 5" key="1">
    <citation type="submission" date="2016-01" db="EMBL/GenBank/DDBJ databases">
        <title>The new phylogeny of the genus Mycobacterium.</title>
        <authorList>
            <person name="Tarcisio F."/>
            <person name="Conor M."/>
            <person name="Antonella G."/>
            <person name="Elisabetta G."/>
            <person name="Giulia F.S."/>
            <person name="Sara T."/>
            <person name="Anna F."/>
            <person name="Clotilde B."/>
            <person name="Roberto B."/>
            <person name="Veronica D.S."/>
            <person name="Fabio R."/>
            <person name="Monica P."/>
            <person name="Olivier J."/>
            <person name="Enrico T."/>
            <person name="Nicola S."/>
        </authorList>
    </citation>
    <scope>NUCLEOTIDE SEQUENCE [LARGE SCALE GENOMIC DNA]</scope>
    <source>
        <strain evidence="4 5">DSM 44339</strain>
    </source>
</reference>
<reference evidence="3 6" key="2">
    <citation type="journal article" date="2019" name="Emerg. Microbes Infect.">
        <title>Comprehensive subspecies identification of 175 nontuberculous mycobacteria species based on 7547 genomic profiles.</title>
        <authorList>
            <person name="Matsumoto Y."/>
            <person name="Kinjo T."/>
            <person name="Motooka D."/>
            <person name="Nabeya D."/>
            <person name="Jung N."/>
            <person name="Uechi K."/>
            <person name="Horii T."/>
            <person name="Iida T."/>
            <person name="Fujita J."/>
            <person name="Nakamura S."/>
        </authorList>
    </citation>
    <scope>NUCLEOTIDE SEQUENCE [LARGE SCALE GENOMIC DNA]</scope>
    <source>
        <strain evidence="3 6">JCM 12405</strain>
    </source>
</reference>
<evidence type="ECO:0000313" key="5">
    <source>
        <dbReference type="Proteomes" id="UP000193564"/>
    </source>
</evidence>
<evidence type="ECO:0000256" key="1">
    <source>
        <dbReference type="SAM" id="MobiDB-lite"/>
    </source>
</evidence>
<dbReference type="AlphaFoldDB" id="A0A1X1T2Y1"/>
<feature type="region of interest" description="Disordered" evidence="1">
    <location>
        <begin position="206"/>
        <end position="227"/>
    </location>
</feature>
<evidence type="ECO:0000259" key="2">
    <source>
        <dbReference type="Pfam" id="PF01841"/>
    </source>
</evidence>
<evidence type="ECO:0000313" key="4">
    <source>
        <dbReference type="EMBL" id="ORV38659.1"/>
    </source>
</evidence>
<dbReference type="KEGG" id="mdr:MDOR_11270"/>
<dbReference type="SUPFAM" id="SSF54001">
    <property type="entry name" value="Cysteine proteinases"/>
    <property type="match status" value="1"/>
</dbReference>
<dbReference type="InterPro" id="IPR002931">
    <property type="entry name" value="Transglutaminase-like"/>
</dbReference>
<sequence length="227" mass="25235">MTLDIEEATAASAVLDYHHSAVRLFVEDAGCYRAPHMAGAVERLHDAVRDGIDYNVFNVPLHEQLSASAVATHGVGFCLHKSLLFVTGCRKLGVPAILCSDSVTNHVADSAMLELVGGAEFLHWYARIYLNGRWIKAAPIFNALLCGLYGIEVLRFDPHRDSVRQPYRGGSRMQYRGRERWYPNPDMREILRVIREKHPRMVVASGRTPASHALRAPAGQDCARSAD</sequence>
<evidence type="ECO:0000313" key="3">
    <source>
        <dbReference type="EMBL" id="BBZ06958.1"/>
    </source>
</evidence>
<dbReference type="EMBL" id="AP022605">
    <property type="protein sequence ID" value="BBZ06958.1"/>
    <property type="molecule type" value="Genomic_DNA"/>
</dbReference>
<evidence type="ECO:0000313" key="6">
    <source>
        <dbReference type="Proteomes" id="UP000467201"/>
    </source>
</evidence>
<dbReference type="RefSeq" id="WP_085191968.1">
    <property type="nucleotide sequence ID" value="NZ_AP022605.1"/>
</dbReference>